<evidence type="ECO:0000256" key="1">
    <source>
        <dbReference type="SAM" id="MobiDB-lite"/>
    </source>
</evidence>
<dbReference type="Proteomes" id="UP000636956">
    <property type="component" value="Unassembled WGS sequence"/>
</dbReference>
<reference evidence="2" key="2">
    <citation type="submission" date="2020-09" db="EMBL/GenBank/DDBJ databases">
        <authorList>
            <person name="Sun Q."/>
            <person name="Zhou Y."/>
        </authorList>
    </citation>
    <scope>NUCLEOTIDE SEQUENCE</scope>
    <source>
        <strain evidence="2">CGMCC 1.8984</strain>
    </source>
</reference>
<proteinExistence type="predicted"/>
<keyword evidence="3" id="KW-1185">Reference proteome</keyword>
<evidence type="ECO:0000313" key="2">
    <source>
        <dbReference type="EMBL" id="GGJ82171.1"/>
    </source>
</evidence>
<protein>
    <submittedName>
        <fullName evidence="2">Uncharacterized protein</fullName>
    </submittedName>
</protein>
<organism evidence="2 3">
    <name type="scientific">Agromyces bauzanensis</name>
    <dbReference type="NCBI Taxonomy" id="1308924"/>
    <lineage>
        <taxon>Bacteria</taxon>
        <taxon>Bacillati</taxon>
        <taxon>Actinomycetota</taxon>
        <taxon>Actinomycetes</taxon>
        <taxon>Micrococcales</taxon>
        <taxon>Microbacteriaceae</taxon>
        <taxon>Agromyces</taxon>
    </lineage>
</organism>
<evidence type="ECO:0000313" key="3">
    <source>
        <dbReference type="Proteomes" id="UP000636956"/>
    </source>
</evidence>
<accession>A0A917USM5</accession>
<name>A0A917USM5_9MICO</name>
<dbReference type="EMBL" id="BMMD01000011">
    <property type="protein sequence ID" value="GGJ82171.1"/>
    <property type="molecule type" value="Genomic_DNA"/>
</dbReference>
<gene>
    <name evidence="2" type="ORF">GCM10011372_20760</name>
</gene>
<feature type="compositionally biased region" description="Basic and acidic residues" evidence="1">
    <location>
        <begin position="59"/>
        <end position="68"/>
    </location>
</feature>
<feature type="region of interest" description="Disordered" evidence="1">
    <location>
        <begin position="39"/>
        <end position="84"/>
    </location>
</feature>
<comment type="caution">
    <text evidence="2">The sequence shown here is derived from an EMBL/GenBank/DDBJ whole genome shotgun (WGS) entry which is preliminary data.</text>
</comment>
<reference evidence="2" key="1">
    <citation type="journal article" date="2014" name="Int. J. Syst. Evol. Microbiol.">
        <title>Complete genome sequence of Corynebacterium casei LMG S-19264T (=DSM 44701T), isolated from a smear-ripened cheese.</title>
        <authorList>
            <consortium name="US DOE Joint Genome Institute (JGI-PGF)"/>
            <person name="Walter F."/>
            <person name="Albersmeier A."/>
            <person name="Kalinowski J."/>
            <person name="Ruckert C."/>
        </authorList>
    </citation>
    <scope>NUCLEOTIDE SEQUENCE</scope>
    <source>
        <strain evidence="2">CGMCC 1.8984</strain>
    </source>
</reference>
<dbReference type="AlphaFoldDB" id="A0A917USM5"/>
<sequence>MRQVVQALEADRGVEASVGCEVRGILDVGVQDAVGPITQQRLRASQPGRANGDVASGQSEERDAERGRRQPSPSSSVASGMPVW</sequence>